<dbReference type="EMBL" id="JACOQK010000001">
    <property type="protein sequence ID" value="MBC5787668.1"/>
    <property type="molecule type" value="Genomic_DNA"/>
</dbReference>
<reference evidence="8 9" key="1">
    <citation type="submission" date="2020-08" db="EMBL/GenBank/DDBJ databases">
        <title>Genome public.</title>
        <authorList>
            <person name="Liu C."/>
            <person name="Sun Q."/>
        </authorList>
    </citation>
    <scope>NUCLEOTIDE SEQUENCE [LARGE SCALE GENOMIC DNA]</scope>
    <source>
        <strain evidence="8 9">NSJ-27</strain>
    </source>
</reference>
<evidence type="ECO:0000256" key="6">
    <source>
        <dbReference type="HAMAP-Rule" id="MF_00094"/>
    </source>
</evidence>
<dbReference type="PROSITE" id="PS00745">
    <property type="entry name" value="RF_PROK_I"/>
    <property type="match status" value="1"/>
</dbReference>
<sequence>MNTVAFEEYRGQLTALKPQIEELKQALDIESKNKEIIELDHQAAQPNFWDDIENSQKVLKRSTKLKNTVQAFESLSAMYEDTAMMVEFALDEQDDSFEEDIKTNLANMQRSVSEQTLSTLLTGEYDDKNAILTFHAGAGGTEAMDWVEMLFRMYSRWAERHEFKVKTLDFVEGEEAGIKSISVLVEGINAYGYLKSESGVHRLVRVSPFDSSGRRHTSFASLEVIPEIDDDTEVEIRPEDIKMDVYRASGAGGQHVNKTSSAVRLTHIPTGIVTACQNERSQLQNRAVALKMLKSKLVEIKEREQLERIEDIKGEQREIAWGSQIRSYVFMPYTLVKDHRTNFESGNINAVMDGDLDDFINAYLVANSQGKL</sequence>
<dbReference type="RefSeq" id="WP_069986719.1">
    <property type="nucleotide sequence ID" value="NZ_JACOQK010000001.1"/>
</dbReference>
<comment type="function">
    <text evidence="1 6">Peptide chain release factor 2 directs the termination of translation in response to the peptide chain termination codons UGA and UAA.</text>
</comment>
<name>A0ABR7IRH1_9CLOT</name>
<keyword evidence="5 6" id="KW-0648">Protein biosynthesis</keyword>
<dbReference type="Gene3D" id="3.30.160.20">
    <property type="match status" value="1"/>
</dbReference>
<comment type="subcellular location">
    <subcellularLocation>
        <location evidence="6">Cytoplasm</location>
    </subcellularLocation>
</comment>
<evidence type="ECO:0000256" key="5">
    <source>
        <dbReference type="ARBA" id="ARBA00022917"/>
    </source>
</evidence>
<evidence type="ECO:0000256" key="4">
    <source>
        <dbReference type="ARBA" id="ARBA00022481"/>
    </source>
</evidence>
<dbReference type="PANTHER" id="PTHR43116:SF3">
    <property type="entry name" value="CLASS I PEPTIDE CHAIN RELEASE FACTOR"/>
    <property type="match status" value="1"/>
</dbReference>
<protein>
    <recommendedName>
        <fullName evidence="3 6">Peptide chain release factor 2</fullName>
        <shortName evidence="6">RF-2</shortName>
    </recommendedName>
</protein>
<evidence type="ECO:0000256" key="2">
    <source>
        <dbReference type="ARBA" id="ARBA00010835"/>
    </source>
</evidence>
<dbReference type="PANTHER" id="PTHR43116">
    <property type="entry name" value="PEPTIDE CHAIN RELEASE FACTOR 2"/>
    <property type="match status" value="1"/>
</dbReference>
<dbReference type="InterPro" id="IPR004374">
    <property type="entry name" value="PrfB"/>
</dbReference>
<dbReference type="Pfam" id="PF03462">
    <property type="entry name" value="PCRF"/>
    <property type="match status" value="1"/>
</dbReference>
<organism evidence="8 9">
    <name type="scientific">Clostridium facile</name>
    <dbReference type="NCBI Taxonomy" id="2763035"/>
    <lineage>
        <taxon>Bacteria</taxon>
        <taxon>Bacillati</taxon>
        <taxon>Bacillota</taxon>
        <taxon>Clostridia</taxon>
        <taxon>Eubacteriales</taxon>
        <taxon>Clostridiaceae</taxon>
        <taxon>Clostridium</taxon>
    </lineage>
</organism>
<feature type="modified residue" description="N5-methylglutamine" evidence="6">
    <location>
        <position position="254"/>
    </location>
</feature>
<feature type="domain" description="Prokaryotic-type class I peptide chain release factors" evidence="7">
    <location>
        <begin position="247"/>
        <end position="263"/>
    </location>
</feature>
<dbReference type="HAMAP" id="MF_00094">
    <property type="entry name" value="Rel_fac_2"/>
    <property type="match status" value="1"/>
</dbReference>
<dbReference type="InterPro" id="IPR005139">
    <property type="entry name" value="PCRF"/>
</dbReference>
<evidence type="ECO:0000313" key="9">
    <source>
        <dbReference type="Proteomes" id="UP000649151"/>
    </source>
</evidence>
<dbReference type="InterPro" id="IPR000352">
    <property type="entry name" value="Pep_chain_release_fac_I"/>
</dbReference>
<dbReference type="Gene3D" id="1.20.58.410">
    <property type="entry name" value="Release factor"/>
    <property type="match status" value="1"/>
</dbReference>
<accession>A0ABR7IRH1</accession>
<dbReference type="Proteomes" id="UP000649151">
    <property type="component" value="Unassembled WGS sequence"/>
</dbReference>
<evidence type="ECO:0000259" key="7">
    <source>
        <dbReference type="PROSITE" id="PS00745"/>
    </source>
</evidence>
<dbReference type="NCBIfam" id="TIGR00020">
    <property type="entry name" value="prfB"/>
    <property type="match status" value="1"/>
</dbReference>
<dbReference type="Pfam" id="PF00472">
    <property type="entry name" value="RF-1"/>
    <property type="match status" value="1"/>
</dbReference>
<keyword evidence="9" id="KW-1185">Reference proteome</keyword>
<proteinExistence type="inferred from homology"/>
<evidence type="ECO:0000256" key="3">
    <source>
        <dbReference type="ARBA" id="ARBA00019192"/>
    </source>
</evidence>
<comment type="caution">
    <text evidence="8">The sequence shown here is derived from an EMBL/GenBank/DDBJ whole genome shotgun (WGS) entry which is preliminary data.</text>
</comment>
<comment type="PTM">
    <text evidence="6">Methylated by PrmC. Methylation increases the termination efficiency of RF2.</text>
</comment>
<keyword evidence="4 6" id="KW-0488">Methylation</keyword>
<gene>
    <name evidence="6 8" type="primary">prfB</name>
    <name evidence="8" type="ORF">H8Z77_06500</name>
</gene>
<evidence type="ECO:0000313" key="8">
    <source>
        <dbReference type="EMBL" id="MBC5787668.1"/>
    </source>
</evidence>
<keyword evidence="6" id="KW-0963">Cytoplasm</keyword>
<dbReference type="SMART" id="SM00937">
    <property type="entry name" value="PCRF"/>
    <property type="match status" value="1"/>
</dbReference>
<dbReference type="Gene3D" id="3.30.70.1660">
    <property type="match status" value="1"/>
</dbReference>
<dbReference type="InterPro" id="IPR045853">
    <property type="entry name" value="Pep_chain_release_fac_I_sf"/>
</dbReference>
<evidence type="ECO:0000256" key="1">
    <source>
        <dbReference type="ARBA" id="ARBA00002613"/>
    </source>
</evidence>
<comment type="similarity">
    <text evidence="2 6">Belongs to the prokaryotic/mitochondrial release factor family.</text>
</comment>
<dbReference type="SUPFAM" id="SSF75620">
    <property type="entry name" value="Release factor"/>
    <property type="match status" value="1"/>
</dbReference>